<keyword evidence="4" id="KW-0560">Oxidoreductase</keyword>
<dbReference type="Pfam" id="PF12146">
    <property type="entry name" value="Hydrolase_4"/>
    <property type="match status" value="1"/>
</dbReference>
<dbReference type="Gene3D" id="3.50.50.60">
    <property type="entry name" value="FAD/NAD(P)-binding domain"/>
    <property type="match status" value="2"/>
</dbReference>
<comment type="similarity">
    <text evidence="1">Belongs to the FAD-binding monooxygenase family.</text>
</comment>
<protein>
    <submittedName>
        <fullName evidence="7">Cation diffusion facilitator CzcD-associated flavoprotein CzcO</fullName>
    </submittedName>
</protein>
<dbReference type="PANTHER" id="PTHR42877:SF4">
    <property type="entry name" value="FAD_NAD(P)-BINDING DOMAIN-CONTAINING PROTEIN-RELATED"/>
    <property type="match status" value="1"/>
</dbReference>
<organism evidence="7 8">
    <name type="scientific">Geodermatophilus normandii</name>
    <dbReference type="NCBI Taxonomy" id="1137989"/>
    <lineage>
        <taxon>Bacteria</taxon>
        <taxon>Bacillati</taxon>
        <taxon>Actinomycetota</taxon>
        <taxon>Actinomycetes</taxon>
        <taxon>Geodermatophilales</taxon>
        <taxon>Geodermatophilaceae</taxon>
        <taxon>Geodermatophilus</taxon>
    </lineage>
</organism>
<evidence type="ECO:0000256" key="2">
    <source>
        <dbReference type="ARBA" id="ARBA00022630"/>
    </source>
</evidence>
<sequence>MTLTTTSRHATATGPLPAHVRVAIVGSGFSGIGAAVALQRAGIDDFVVLERADSLGGTWRDNSYPGAAVDVPSHLYSFSFAPKKDWSHVYSRQPEIQEYLEQVATDSGVLPHLHCGTDVVSGRWDDDALVWHLETSRGSLTADVVVSGAGGLVEPHLPEVPGIETFRGPSFHSARWDHSVDLTGKRVAVVGTGASAAQFVPELQEVAAKVVVFQRTPPWVIPRQDRAYTEREHRRMARVPGFLKLARGGQYLSREARLRAFIGGGRLRGLFEEQALAFLEHQVPDPELRAKLTPGYAIGCKRVIVSDDYLRSLTQPNVEVVASPVAEVRPHSVVDADGTEHEVDVVVYGTGFRVMDIPLGHRLTGREGRTLHAEWVRDGIQAHRGTTVAGFPNLFLLLGPNTVLGHTSVVIMIEAQIRYVVAALERMQETGAGALEVRRSAQDAWNARMQAELTGTVWNAGGCRSWYRDEQGRNFTLWPTHTFTFIRELRRFDASAYELRSAPESPSPPDPPSLIPSPPWSPLPMRTRSLAAAGAVAVAAGAVAVRRRAAGRTTTPAPQPAPLPQGRVRTVTTEDGIDLHVEEFGAEQPTATVVLAHGYVQSSRLWAGQVRDLVEARPDLAVVTYDHRGHGASGPTPRDRATIEQLGRDLARVLDAVAPDGPVVLGGHSMGGMTLMALAEQRPELFGDRVVGVAFVGTSSGGLDAVTYGMPAPLARVVKKLLPVLNERAVKAELAGRARAVGTAAMWLIFSGAADPADVQAAIEVHRGTTAETVAAFLPTFSDHDRLQALEALTEVPVLIAVGDADRLCPVEHSRALADALPTAELAVYPGAGHMVQMERRPEVSRRLLALVDRALASAPAARVRTA</sequence>
<feature type="domain" description="Serine aminopeptidase S33" evidence="6">
    <location>
        <begin position="588"/>
        <end position="840"/>
    </location>
</feature>
<dbReference type="Proteomes" id="UP000246661">
    <property type="component" value="Unassembled WGS sequence"/>
</dbReference>
<dbReference type="InterPro" id="IPR020946">
    <property type="entry name" value="Flavin_mOase-like"/>
</dbReference>
<evidence type="ECO:0000256" key="1">
    <source>
        <dbReference type="ARBA" id="ARBA00010139"/>
    </source>
</evidence>
<dbReference type="GO" id="GO:0050660">
    <property type="term" value="F:flavin adenine dinucleotide binding"/>
    <property type="evidence" value="ECO:0007669"/>
    <property type="project" value="InterPro"/>
</dbReference>
<dbReference type="RefSeq" id="WP_245899539.1">
    <property type="nucleotide sequence ID" value="NZ_QGTX01000001.1"/>
</dbReference>
<keyword evidence="8" id="KW-1185">Reference proteome</keyword>
<comment type="caution">
    <text evidence="7">The sequence shown here is derived from an EMBL/GenBank/DDBJ whole genome shotgun (WGS) entry which is preliminary data.</text>
</comment>
<keyword evidence="3" id="KW-0274">FAD</keyword>
<dbReference type="InterPro" id="IPR036188">
    <property type="entry name" value="FAD/NAD-bd_sf"/>
</dbReference>
<dbReference type="GO" id="GO:0004499">
    <property type="term" value="F:N,N-dimethylaniline monooxygenase activity"/>
    <property type="evidence" value="ECO:0007669"/>
    <property type="project" value="InterPro"/>
</dbReference>
<dbReference type="Gene3D" id="3.40.50.1820">
    <property type="entry name" value="alpha/beta hydrolase"/>
    <property type="match status" value="1"/>
</dbReference>
<evidence type="ECO:0000256" key="3">
    <source>
        <dbReference type="ARBA" id="ARBA00022827"/>
    </source>
</evidence>
<dbReference type="Pfam" id="PF00743">
    <property type="entry name" value="FMO-like"/>
    <property type="match status" value="1"/>
</dbReference>
<evidence type="ECO:0000256" key="4">
    <source>
        <dbReference type="ARBA" id="ARBA00023002"/>
    </source>
</evidence>
<name>A0A317QC46_9ACTN</name>
<reference evidence="8" key="1">
    <citation type="submission" date="2018-05" db="EMBL/GenBank/DDBJ databases">
        <authorList>
            <person name="Klenk H.-P."/>
            <person name="Huntemann M."/>
            <person name="Clum A."/>
            <person name="Pillay M."/>
            <person name="Palaniappan K."/>
            <person name="Varghese N."/>
            <person name="Mikhailova N."/>
            <person name="Stamatis D."/>
            <person name="Reddy T."/>
            <person name="Daum C."/>
            <person name="Shapiro N."/>
            <person name="Ivanova N."/>
            <person name="Kyrpides N."/>
            <person name="Woyke T."/>
        </authorList>
    </citation>
    <scope>NUCLEOTIDE SEQUENCE [LARGE SCALE GENOMIC DNA]</scope>
    <source>
        <strain evidence="8">DSM 45417</strain>
    </source>
</reference>
<dbReference type="AlphaFoldDB" id="A0A317QC46"/>
<dbReference type="PRINTS" id="PR00469">
    <property type="entry name" value="PNDRDTASEII"/>
</dbReference>
<dbReference type="EMBL" id="QGTX01000001">
    <property type="protein sequence ID" value="PWW21248.1"/>
    <property type="molecule type" value="Genomic_DNA"/>
</dbReference>
<feature type="region of interest" description="Disordered" evidence="5">
    <location>
        <begin position="500"/>
        <end position="521"/>
    </location>
</feature>
<dbReference type="InterPro" id="IPR051209">
    <property type="entry name" value="FAD-bind_Monooxygenase_sf"/>
</dbReference>
<feature type="compositionally biased region" description="Pro residues" evidence="5">
    <location>
        <begin position="505"/>
        <end position="521"/>
    </location>
</feature>
<accession>A0A317QC46</accession>
<proteinExistence type="inferred from homology"/>
<dbReference type="GO" id="GO:0050661">
    <property type="term" value="F:NADP binding"/>
    <property type="evidence" value="ECO:0007669"/>
    <property type="project" value="InterPro"/>
</dbReference>
<gene>
    <name evidence="7" type="ORF">JD79_00376</name>
</gene>
<evidence type="ECO:0000259" key="6">
    <source>
        <dbReference type="Pfam" id="PF12146"/>
    </source>
</evidence>
<keyword evidence="2" id="KW-0285">Flavoprotein</keyword>
<dbReference type="SUPFAM" id="SSF53474">
    <property type="entry name" value="alpha/beta-Hydrolases"/>
    <property type="match status" value="1"/>
</dbReference>
<dbReference type="SUPFAM" id="SSF51905">
    <property type="entry name" value="FAD/NAD(P)-binding domain"/>
    <property type="match status" value="2"/>
</dbReference>
<evidence type="ECO:0000256" key="5">
    <source>
        <dbReference type="SAM" id="MobiDB-lite"/>
    </source>
</evidence>
<evidence type="ECO:0000313" key="8">
    <source>
        <dbReference type="Proteomes" id="UP000246661"/>
    </source>
</evidence>
<dbReference type="InterPro" id="IPR022742">
    <property type="entry name" value="Hydrolase_4"/>
</dbReference>
<evidence type="ECO:0000313" key="7">
    <source>
        <dbReference type="EMBL" id="PWW21248.1"/>
    </source>
</evidence>
<dbReference type="InterPro" id="IPR029058">
    <property type="entry name" value="AB_hydrolase_fold"/>
</dbReference>
<dbReference type="PANTHER" id="PTHR42877">
    <property type="entry name" value="L-ORNITHINE N(5)-MONOOXYGENASE-RELATED"/>
    <property type="match status" value="1"/>
</dbReference>